<dbReference type="RefSeq" id="WP_324770036.1">
    <property type="nucleotide sequence ID" value="NZ_BAAATS010000005.1"/>
</dbReference>
<evidence type="ECO:0000313" key="3">
    <source>
        <dbReference type="Proteomes" id="UP001352223"/>
    </source>
</evidence>
<dbReference type="SMART" id="SM00054">
    <property type="entry name" value="EFh"/>
    <property type="match status" value="3"/>
</dbReference>
<sequence length="190" mass="20450">MPAKDFLMAKMDHAFDLLDADGDGVLTEADHVLMGRRSAKELNHAPGSPMEKALIDAYRSAWHQAHAHNADSEGRVTREVYVGSVSALFADAALTDQVCDAVLESVMGVADVEGVGEIDPDAYRAFVLGQSPALTRGEVDESFRQIDRDGAGVISKTALKQAVVEYFTSSDPHAPGNWLFGRPPVAARQQ</sequence>
<reference evidence="2 3" key="1">
    <citation type="submission" date="2022-10" db="EMBL/GenBank/DDBJ databases">
        <authorList>
            <person name="Xie J."/>
            <person name="Shen N."/>
        </authorList>
    </citation>
    <scope>NUCLEOTIDE SEQUENCE [LARGE SCALE GENOMIC DNA]</scope>
    <source>
        <strain evidence="2 3">DSM 41681</strain>
    </source>
</reference>
<dbReference type="PROSITE" id="PS50222">
    <property type="entry name" value="EF_HAND_2"/>
    <property type="match status" value="2"/>
</dbReference>
<name>A0ABU6CCQ8_9ACTN</name>
<feature type="domain" description="EF-hand" evidence="1">
    <location>
        <begin position="6"/>
        <end position="41"/>
    </location>
</feature>
<dbReference type="Pfam" id="PF13202">
    <property type="entry name" value="EF-hand_5"/>
    <property type="match status" value="2"/>
</dbReference>
<dbReference type="InterPro" id="IPR011992">
    <property type="entry name" value="EF-hand-dom_pair"/>
</dbReference>
<dbReference type="InterPro" id="IPR002048">
    <property type="entry name" value="EF_hand_dom"/>
</dbReference>
<protein>
    <submittedName>
        <fullName evidence="2">EF-hand domain-containing protein</fullName>
    </submittedName>
</protein>
<evidence type="ECO:0000313" key="2">
    <source>
        <dbReference type="EMBL" id="MEB3962500.1"/>
    </source>
</evidence>
<comment type="caution">
    <text evidence="2">The sequence shown here is derived from an EMBL/GenBank/DDBJ whole genome shotgun (WGS) entry which is preliminary data.</text>
</comment>
<dbReference type="SUPFAM" id="SSF47473">
    <property type="entry name" value="EF-hand"/>
    <property type="match status" value="1"/>
</dbReference>
<evidence type="ECO:0000259" key="1">
    <source>
        <dbReference type="PROSITE" id="PS50222"/>
    </source>
</evidence>
<feature type="domain" description="EF-hand" evidence="1">
    <location>
        <begin position="134"/>
        <end position="169"/>
    </location>
</feature>
<accession>A0ABU6CCQ8</accession>
<organism evidence="2 3">
    <name type="scientific">Streptomyces kunmingensis</name>
    <dbReference type="NCBI Taxonomy" id="68225"/>
    <lineage>
        <taxon>Bacteria</taxon>
        <taxon>Bacillati</taxon>
        <taxon>Actinomycetota</taxon>
        <taxon>Actinomycetes</taxon>
        <taxon>Kitasatosporales</taxon>
        <taxon>Streptomycetaceae</taxon>
        <taxon>Streptomyces</taxon>
    </lineage>
</organism>
<proteinExistence type="predicted"/>
<dbReference type="Gene3D" id="1.10.238.10">
    <property type="entry name" value="EF-hand"/>
    <property type="match status" value="1"/>
</dbReference>
<dbReference type="EMBL" id="JAOZYB010000154">
    <property type="protein sequence ID" value="MEB3962500.1"/>
    <property type="molecule type" value="Genomic_DNA"/>
</dbReference>
<gene>
    <name evidence="2" type="ORF">OKJ48_19905</name>
</gene>
<dbReference type="Proteomes" id="UP001352223">
    <property type="component" value="Unassembled WGS sequence"/>
</dbReference>
<keyword evidence="3" id="KW-1185">Reference proteome</keyword>